<dbReference type="Pfam" id="PF09774">
    <property type="entry name" value="MIX23"/>
    <property type="match status" value="1"/>
</dbReference>
<protein>
    <recommendedName>
        <fullName evidence="2">Protein MIX23</fullName>
    </recommendedName>
    <alternativeName>
        <fullName evidence="3">Coiled-coil domain-containing protein 58</fullName>
    </alternativeName>
</protein>
<name>A0A0T6B6L8_9SCAR</name>
<evidence type="ECO:0000313" key="4">
    <source>
        <dbReference type="EMBL" id="KRT83000.1"/>
    </source>
</evidence>
<dbReference type="InterPro" id="IPR019171">
    <property type="entry name" value="MIX23"/>
</dbReference>
<gene>
    <name evidence="4" type="ORF">AMK59_4527</name>
</gene>
<dbReference type="Proteomes" id="UP000051574">
    <property type="component" value="Unassembled WGS sequence"/>
</dbReference>
<dbReference type="PANTHER" id="PTHR31905">
    <property type="entry name" value="COILED-COIL DOMAIN-CONTAINING PROTEIN 58"/>
    <property type="match status" value="1"/>
</dbReference>
<keyword evidence="5" id="KW-1185">Reference proteome</keyword>
<sequence>MPGAIMECGDFRDFQDALKEMRRVDDLIVNTINSVIPTDSFHPDAKKSCKDLYEQIETGNNKREAAIKNCITVSADRVKKLKEQRESNLSDIQLSKELRAEQTKLRMLRVELSVEELVKQRTAKVFNERCRKYMV</sequence>
<organism evidence="4 5">
    <name type="scientific">Oryctes borbonicus</name>
    <dbReference type="NCBI Taxonomy" id="1629725"/>
    <lineage>
        <taxon>Eukaryota</taxon>
        <taxon>Metazoa</taxon>
        <taxon>Ecdysozoa</taxon>
        <taxon>Arthropoda</taxon>
        <taxon>Hexapoda</taxon>
        <taxon>Insecta</taxon>
        <taxon>Pterygota</taxon>
        <taxon>Neoptera</taxon>
        <taxon>Endopterygota</taxon>
        <taxon>Coleoptera</taxon>
        <taxon>Polyphaga</taxon>
        <taxon>Scarabaeiformia</taxon>
        <taxon>Scarabaeidae</taxon>
        <taxon>Dynastinae</taxon>
        <taxon>Oryctes</taxon>
    </lineage>
</organism>
<evidence type="ECO:0000256" key="3">
    <source>
        <dbReference type="ARBA" id="ARBA00030733"/>
    </source>
</evidence>
<comment type="similarity">
    <text evidence="1">Belongs to the MIX23 family.</text>
</comment>
<evidence type="ECO:0000313" key="5">
    <source>
        <dbReference type="Proteomes" id="UP000051574"/>
    </source>
</evidence>
<reference evidence="4 5" key="1">
    <citation type="submission" date="2015-09" db="EMBL/GenBank/DDBJ databases">
        <title>Draft genome of the scarab beetle Oryctes borbonicus.</title>
        <authorList>
            <person name="Meyer J.M."/>
            <person name="Markov G.V."/>
            <person name="Baskaran P."/>
            <person name="Herrmann M."/>
            <person name="Sommer R.J."/>
            <person name="Roedelsperger C."/>
        </authorList>
    </citation>
    <scope>NUCLEOTIDE SEQUENCE [LARGE SCALE GENOMIC DNA]</scope>
    <source>
        <strain evidence="4">OB123</strain>
        <tissue evidence="4">Whole animal</tissue>
    </source>
</reference>
<comment type="caution">
    <text evidence="4">The sequence shown here is derived from an EMBL/GenBank/DDBJ whole genome shotgun (WGS) entry which is preliminary data.</text>
</comment>
<dbReference type="PANTHER" id="PTHR31905:SF2">
    <property type="entry name" value="PROTEIN MIX23"/>
    <property type="match status" value="1"/>
</dbReference>
<proteinExistence type="inferred from homology"/>
<dbReference type="AlphaFoldDB" id="A0A0T6B6L8"/>
<dbReference type="EMBL" id="LJIG01009478">
    <property type="protein sequence ID" value="KRT83000.1"/>
    <property type="molecule type" value="Genomic_DNA"/>
</dbReference>
<dbReference type="GO" id="GO:0005758">
    <property type="term" value="C:mitochondrial intermembrane space"/>
    <property type="evidence" value="ECO:0007669"/>
    <property type="project" value="InterPro"/>
</dbReference>
<accession>A0A0T6B6L8</accession>
<dbReference type="OrthoDB" id="5593818at2759"/>
<evidence type="ECO:0000256" key="2">
    <source>
        <dbReference type="ARBA" id="ARBA00024228"/>
    </source>
</evidence>
<evidence type="ECO:0000256" key="1">
    <source>
        <dbReference type="ARBA" id="ARBA00024204"/>
    </source>
</evidence>